<gene>
    <name evidence="1" type="ORF">HPB47_016612</name>
</gene>
<protein>
    <submittedName>
        <fullName evidence="1">Uncharacterized protein</fullName>
    </submittedName>
</protein>
<feature type="non-terminal residue" evidence="1">
    <location>
        <position position="1"/>
    </location>
</feature>
<sequence>AGDKKLTPGVPGLSTITLYVTDLETQLIRSGLGFSLAHLEDGLTVEWVLFGLTYADSVVLTAASVCDAQNLLDICTEIATGLGLKFNANKSAAVLFAAAIRGTDILRRRNLWSCNRFVLTRELWKAVVVPGLTFANAVVCVPGDIRAHIERRQRETRWQKRLYQLESEYGFLADPVQASSATEWERGVRKNVRDQETQQWLKDAQSKTTLDVYVAQKRTIGSTLPYRRHFGSTVTTRVCRVCGAHDDTVAHIVLECAELRPTRSRDNNQDLQSPLELAEVLGFTVSRDEHQTIEVRSAALADSPASNETTASSGPHRPSVEATKRRLEDWWKKIYLRGQ</sequence>
<organism evidence="1 2">
    <name type="scientific">Ixodes persulcatus</name>
    <name type="common">Taiga tick</name>
    <dbReference type="NCBI Taxonomy" id="34615"/>
    <lineage>
        <taxon>Eukaryota</taxon>
        <taxon>Metazoa</taxon>
        <taxon>Ecdysozoa</taxon>
        <taxon>Arthropoda</taxon>
        <taxon>Chelicerata</taxon>
        <taxon>Arachnida</taxon>
        <taxon>Acari</taxon>
        <taxon>Parasitiformes</taxon>
        <taxon>Ixodida</taxon>
        <taxon>Ixodoidea</taxon>
        <taxon>Ixodidae</taxon>
        <taxon>Ixodinae</taxon>
        <taxon>Ixodes</taxon>
    </lineage>
</organism>
<accession>A0AC60QQF1</accession>
<reference evidence="1 2" key="1">
    <citation type="journal article" date="2020" name="Cell">
        <title>Large-Scale Comparative Analyses of Tick Genomes Elucidate Their Genetic Diversity and Vector Capacities.</title>
        <authorList>
            <consortium name="Tick Genome and Microbiome Consortium (TIGMIC)"/>
            <person name="Jia N."/>
            <person name="Wang J."/>
            <person name="Shi W."/>
            <person name="Du L."/>
            <person name="Sun Y."/>
            <person name="Zhan W."/>
            <person name="Jiang J.F."/>
            <person name="Wang Q."/>
            <person name="Zhang B."/>
            <person name="Ji P."/>
            <person name="Bell-Sakyi L."/>
            <person name="Cui X.M."/>
            <person name="Yuan T.T."/>
            <person name="Jiang B.G."/>
            <person name="Yang W.F."/>
            <person name="Lam T.T."/>
            <person name="Chang Q.C."/>
            <person name="Ding S.J."/>
            <person name="Wang X.J."/>
            <person name="Zhu J.G."/>
            <person name="Ruan X.D."/>
            <person name="Zhao L."/>
            <person name="Wei J.T."/>
            <person name="Ye R.Z."/>
            <person name="Que T.C."/>
            <person name="Du C.H."/>
            <person name="Zhou Y.H."/>
            <person name="Cheng J.X."/>
            <person name="Dai P.F."/>
            <person name="Guo W.B."/>
            <person name="Han X.H."/>
            <person name="Huang E.J."/>
            <person name="Li L.F."/>
            <person name="Wei W."/>
            <person name="Gao Y.C."/>
            <person name="Liu J.Z."/>
            <person name="Shao H.Z."/>
            <person name="Wang X."/>
            <person name="Wang C.C."/>
            <person name="Yang T.C."/>
            <person name="Huo Q.B."/>
            <person name="Li W."/>
            <person name="Chen H.Y."/>
            <person name="Chen S.E."/>
            <person name="Zhou L.G."/>
            <person name="Ni X.B."/>
            <person name="Tian J.H."/>
            <person name="Sheng Y."/>
            <person name="Liu T."/>
            <person name="Pan Y.S."/>
            <person name="Xia L.Y."/>
            <person name="Li J."/>
            <person name="Zhao F."/>
            <person name="Cao W.C."/>
        </authorList>
    </citation>
    <scope>NUCLEOTIDE SEQUENCE [LARGE SCALE GENOMIC DNA]</scope>
    <source>
        <strain evidence="1">Iper-2018</strain>
    </source>
</reference>
<name>A0AC60QQF1_IXOPE</name>
<dbReference type="EMBL" id="JABSTQ010005347">
    <property type="protein sequence ID" value="KAG0439535.1"/>
    <property type="molecule type" value="Genomic_DNA"/>
</dbReference>
<proteinExistence type="predicted"/>
<comment type="caution">
    <text evidence="1">The sequence shown here is derived from an EMBL/GenBank/DDBJ whole genome shotgun (WGS) entry which is preliminary data.</text>
</comment>
<dbReference type="Proteomes" id="UP000805193">
    <property type="component" value="Unassembled WGS sequence"/>
</dbReference>
<evidence type="ECO:0000313" key="2">
    <source>
        <dbReference type="Proteomes" id="UP000805193"/>
    </source>
</evidence>
<keyword evidence="2" id="KW-1185">Reference proteome</keyword>
<evidence type="ECO:0000313" key="1">
    <source>
        <dbReference type="EMBL" id="KAG0439535.1"/>
    </source>
</evidence>